<evidence type="ECO:0000256" key="1">
    <source>
        <dbReference type="SAM" id="MobiDB-lite"/>
    </source>
</evidence>
<feature type="compositionally biased region" description="Basic and acidic residues" evidence="1">
    <location>
        <begin position="272"/>
        <end position="286"/>
    </location>
</feature>
<dbReference type="PANTHER" id="PTHR13464">
    <property type="entry name" value="TRANSCRIPTIONAL REGULATOR PROTEIN HCNGP"/>
    <property type="match status" value="1"/>
</dbReference>
<evidence type="ECO:0000313" key="2">
    <source>
        <dbReference type="EMBL" id="KAF2134232.1"/>
    </source>
</evidence>
<feature type="region of interest" description="Disordered" evidence="1">
    <location>
        <begin position="43"/>
        <end position="129"/>
    </location>
</feature>
<feature type="region of interest" description="Disordered" evidence="1">
    <location>
        <begin position="1"/>
        <end position="22"/>
    </location>
</feature>
<proteinExistence type="predicted"/>
<dbReference type="GO" id="GO:0005634">
    <property type="term" value="C:nucleus"/>
    <property type="evidence" value="ECO:0007669"/>
    <property type="project" value="TreeGrafter"/>
</dbReference>
<dbReference type="AlphaFoldDB" id="A0A6A6AQF6"/>
<dbReference type="PANTHER" id="PTHR13464:SF0">
    <property type="entry name" value="SAP30-BINDING PROTEIN"/>
    <property type="match status" value="1"/>
</dbReference>
<dbReference type="GeneID" id="54407756"/>
<dbReference type="InterPro" id="IPR012479">
    <property type="entry name" value="SAP30BP"/>
</dbReference>
<feature type="compositionally biased region" description="Basic residues" evidence="1">
    <location>
        <begin position="288"/>
        <end position="309"/>
    </location>
</feature>
<reference evidence="2" key="1">
    <citation type="journal article" date="2020" name="Stud. Mycol.">
        <title>101 Dothideomycetes genomes: a test case for predicting lifestyles and emergence of pathogens.</title>
        <authorList>
            <person name="Haridas S."/>
            <person name="Albert R."/>
            <person name="Binder M."/>
            <person name="Bloem J."/>
            <person name="Labutti K."/>
            <person name="Salamov A."/>
            <person name="Andreopoulos B."/>
            <person name="Baker S."/>
            <person name="Barry K."/>
            <person name="Bills G."/>
            <person name="Bluhm B."/>
            <person name="Cannon C."/>
            <person name="Castanera R."/>
            <person name="Culley D."/>
            <person name="Daum C."/>
            <person name="Ezra D."/>
            <person name="Gonzalez J."/>
            <person name="Henrissat B."/>
            <person name="Kuo A."/>
            <person name="Liang C."/>
            <person name="Lipzen A."/>
            <person name="Lutzoni F."/>
            <person name="Magnuson J."/>
            <person name="Mondo S."/>
            <person name="Nolan M."/>
            <person name="Ohm R."/>
            <person name="Pangilinan J."/>
            <person name="Park H.-J."/>
            <person name="Ramirez L."/>
            <person name="Alfaro M."/>
            <person name="Sun H."/>
            <person name="Tritt A."/>
            <person name="Yoshinaga Y."/>
            <person name="Zwiers L.-H."/>
            <person name="Turgeon B."/>
            <person name="Goodwin S."/>
            <person name="Spatafora J."/>
            <person name="Crous P."/>
            <person name="Grigoriev I."/>
        </authorList>
    </citation>
    <scope>NUCLEOTIDE SEQUENCE</scope>
    <source>
        <strain evidence="2">CBS 119687</strain>
    </source>
</reference>
<evidence type="ECO:0000313" key="3">
    <source>
        <dbReference type="Proteomes" id="UP000799771"/>
    </source>
</evidence>
<feature type="compositionally biased region" description="Low complexity" evidence="1">
    <location>
        <begin position="227"/>
        <end position="238"/>
    </location>
</feature>
<feature type="compositionally biased region" description="Polar residues" evidence="1">
    <location>
        <begin position="259"/>
        <end position="269"/>
    </location>
</feature>
<feature type="region of interest" description="Disordered" evidence="1">
    <location>
        <begin position="210"/>
        <end position="309"/>
    </location>
</feature>
<feature type="compositionally biased region" description="Polar residues" evidence="1">
    <location>
        <begin position="61"/>
        <end position="111"/>
    </location>
</feature>
<organism evidence="2 3">
    <name type="scientific">Dothidotthia symphoricarpi CBS 119687</name>
    <dbReference type="NCBI Taxonomy" id="1392245"/>
    <lineage>
        <taxon>Eukaryota</taxon>
        <taxon>Fungi</taxon>
        <taxon>Dikarya</taxon>
        <taxon>Ascomycota</taxon>
        <taxon>Pezizomycotina</taxon>
        <taxon>Dothideomycetes</taxon>
        <taxon>Pleosporomycetidae</taxon>
        <taxon>Pleosporales</taxon>
        <taxon>Dothidotthiaceae</taxon>
        <taxon>Dothidotthia</taxon>
    </lineage>
</organism>
<dbReference type="EMBL" id="ML977498">
    <property type="protein sequence ID" value="KAF2134232.1"/>
    <property type="molecule type" value="Genomic_DNA"/>
</dbReference>
<name>A0A6A6AQF6_9PLEO</name>
<sequence>MLGINYESSDEEDAVPVAKPEVRRANVFQGAMIATNIEMTNIPKAAATTQKPSPNQPLPKESQTLAGPVNGPSQGPAAQSSPADNAPTSDVTPGSPYTTNRAMIQNLTLPTAPNFDIPPSPPGSPPQQATKKFAQFLELKKKGQHFNQRLQSSSVLRDPGHLRKLMDFAGISEEDQYASTLPEEVAVPTVFPEWAYAEELKASQRQIFKAREQQKSKAPRASVDFVGATKSGSSSGTGMPAGKALRQSAAERVMEGTDGDQSTRSSAQSAGKRKELEHRGKDDATSRSRWKSRSRSPKRRRSQSRDRKR</sequence>
<dbReference type="Pfam" id="PF07818">
    <property type="entry name" value="HCNGP"/>
    <property type="match status" value="1"/>
</dbReference>
<evidence type="ECO:0008006" key="4">
    <source>
        <dbReference type="Google" id="ProtNLM"/>
    </source>
</evidence>
<dbReference type="Proteomes" id="UP000799771">
    <property type="component" value="Unassembled WGS sequence"/>
</dbReference>
<protein>
    <recommendedName>
        <fullName evidence="4">HCNGP-domain-containing protein</fullName>
    </recommendedName>
</protein>
<dbReference type="OrthoDB" id="1714508at2759"/>
<dbReference type="GO" id="GO:0006355">
    <property type="term" value="P:regulation of DNA-templated transcription"/>
    <property type="evidence" value="ECO:0007669"/>
    <property type="project" value="InterPro"/>
</dbReference>
<feature type="compositionally biased region" description="Pro residues" evidence="1">
    <location>
        <begin position="116"/>
        <end position="125"/>
    </location>
</feature>
<accession>A0A6A6AQF6</accession>
<gene>
    <name evidence="2" type="ORF">P153DRAFT_363210</name>
</gene>
<dbReference type="RefSeq" id="XP_033528619.1">
    <property type="nucleotide sequence ID" value="XM_033667324.1"/>
</dbReference>
<keyword evidence="3" id="KW-1185">Reference proteome</keyword>